<feature type="binding site" evidence="5">
    <location>
        <position position="296"/>
    </location>
    <ligand>
        <name>S-adenosyl-L-methionine</name>
        <dbReference type="ChEBI" id="CHEBI:59789"/>
    </ligand>
</feature>
<dbReference type="Pfam" id="PF01189">
    <property type="entry name" value="Methyltr_RsmB-F"/>
    <property type="match status" value="1"/>
</dbReference>
<proteinExistence type="inferred from homology"/>
<dbReference type="InterPro" id="IPR006027">
    <property type="entry name" value="NusB_RsmB_TIM44"/>
</dbReference>
<comment type="caution">
    <text evidence="8">The sequence shown here is derived from an EMBL/GenBank/DDBJ whole genome shotgun (WGS) entry which is preliminary data.</text>
</comment>
<protein>
    <submittedName>
        <fullName evidence="8">Methyltransferase domain-containing protein</fullName>
    </submittedName>
</protein>
<dbReference type="SUPFAM" id="SSF53335">
    <property type="entry name" value="S-adenosyl-L-methionine-dependent methyltransferases"/>
    <property type="match status" value="1"/>
</dbReference>
<dbReference type="InterPro" id="IPR023267">
    <property type="entry name" value="RCMT"/>
</dbReference>
<sequence>MVLNSDGKKKPARKHKASAERSAPAPAKAGLPARAAAAKILAAVVDKKLPLDGALDHEHGNPAYKALGESDRALVRAILNTTLRHLPRIDAAIASLLETPLPEGARALHHVLAVGAAQILYLDVPDHSAVDLAVEQANQDPRNRRFAKLVNAILRRLGREKEHILAEIADIPPMPAWFIERLAKAYGKEPALAISKSQLEPAAIDLTVKSDAAGWAGRLNGTVLPTGGVRLSAFEGGIPSLAGFEEGEWWVQDAAASIPAKLFGDLSGKRVADLCAAPGGKTAQLIVAGGRVTAIDQSENRLKRLRSNLERLGLEADTIAVDLTKFEPSERFDAILLDAPCSSTGTTRRHPDVLWTKGPEDIAKLAALQERLLRHAVTLLDPGGVLVFSNCSLDPQEGEEVVARVLEDVKSVERLPIDATRWPGMEQAITPLGEFRTLPTMLDMPDGFASGLDGFYAAVLRRV</sequence>
<evidence type="ECO:0000256" key="6">
    <source>
        <dbReference type="SAM" id="MobiDB-lite"/>
    </source>
</evidence>
<gene>
    <name evidence="8" type="ORF">JNB85_26920</name>
</gene>
<dbReference type="PANTHER" id="PTHR22807">
    <property type="entry name" value="NOP2 YEAST -RELATED NOL1/NOP2/FMU SUN DOMAIN-CONTAINING"/>
    <property type="match status" value="1"/>
</dbReference>
<feature type="binding site" evidence="5">
    <location>
        <begin position="275"/>
        <end position="281"/>
    </location>
    <ligand>
        <name>S-adenosyl-L-methionine</name>
        <dbReference type="ChEBI" id="CHEBI:59789"/>
    </ligand>
</feature>
<dbReference type="Pfam" id="PF01029">
    <property type="entry name" value="NusB"/>
    <property type="match status" value="1"/>
</dbReference>
<dbReference type="PRINTS" id="PR02008">
    <property type="entry name" value="RCMTFAMILY"/>
</dbReference>
<dbReference type="InterPro" id="IPR049560">
    <property type="entry name" value="MeTrfase_RsmB-F_NOP2_cat"/>
</dbReference>
<dbReference type="GO" id="GO:0008168">
    <property type="term" value="F:methyltransferase activity"/>
    <property type="evidence" value="ECO:0007669"/>
    <property type="project" value="UniProtKB-KW"/>
</dbReference>
<keyword evidence="9" id="KW-1185">Reference proteome</keyword>
<dbReference type="InterPro" id="IPR001678">
    <property type="entry name" value="MeTrfase_RsmB-F_NOP2_dom"/>
</dbReference>
<dbReference type="CDD" id="cd02440">
    <property type="entry name" value="AdoMet_MTases"/>
    <property type="match status" value="1"/>
</dbReference>
<organism evidence="8 9">
    <name type="scientific">Rhizobium mesosinicum</name>
    <dbReference type="NCBI Taxonomy" id="335017"/>
    <lineage>
        <taxon>Bacteria</taxon>
        <taxon>Pseudomonadati</taxon>
        <taxon>Pseudomonadota</taxon>
        <taxon>Alphaproteobacteria</taxon>
        <taxon>Hyphomicrobiales</taxon>
        <taxon>Rhizobiaceae</taxon>
        <taxon>Rhizobium/Agrobacterium group</taxon>
        <taxon>Rhizobium</taxon>
    </lineage>
</organism>
<dbReference type="Gene3D" id="3.40.50.150">
    <property type="entry name" value="Vaccinia Virus protein VP39"/>
    <property type="match status" value="1"/>
</dbReference>
<dbReference type="PROSITE" id="PS51686">
    <property type="entry name" value="SAM_MT_RSMB_NOP"/>
    <property type="match status" value="1"/>
</dbReference>
<feature type="binding site" evidence="5">
    <location>
        <position position="322"/>
    </location>
    <ligand>
        <name>S-adenosyl-L-methionine</name>
        <dbReference type="ChEBI" id="CHEBI:59789"/>
    </ligand>
</feature>
<feature type="active site" description="Nucleophile" evidence="5">
    <location>
        <position position="391"/>
    </location>
</feature>
<feature type="region of interest" description="Disordered" evidence="6">
    <location>
        <begin position="1"/>
        <end position="28"/>
    </location>
</feature>
<reference evidence="8 9" key="1">
    <citation type="journal article" date="2021" name="MBio">
        <title>Poor Competitiveness of Bradyrhizobium in Pigeon Pea Root Colonization in Indian Soils.</title>
        <authorList>
            <person name="Chalasani D."/>
            <person name="Basu A."/>
            <person name="Pullabhotla S.V.S.R.N."/>
            <person name="Jorrin B."/>
            <person name="Neal A.L."/>
            <person name="Poole P.S."/>
            <person name="Podile A.R."/>
            <person name="Tkacz A."/>
        </authorList>
    </citation>
    <scope>NUCLEOTIDE SEQUENCE [LARGE SCALE GENOMIC DNA]</scope>
    <source>
        <strain evidence="8 9">HU56</strain>
    </source>
</reference>
<evidence type="ECO:0000256" key="1">
    <source>
        <dbReference type="ARBA" id="ARBA00022603"/>
    </source>
</evidence>
<evidence type="ECO:0000259" key="7">
    <source>
        <dbReference type="PROSITE" id="PS51686"/>
    </source>
</evidence>
<dbReference type="RefSeq" id="WP_220337478.1">
    <property type="nucleotide sequence ID" value="NZ_JAEUAK010000014.1"/>
</dbReference>
<name>A0ABS7H197_9HYPH</name>
<evidence type="ECO:0000313" key="8">
    <source>
        <dbReference type="EMBL" id="MBW9056048.1"/>
    </source>
</evidence>
<evidence type="ECO:0000256" key="4">
    <source>
        <dbReference type="ARBA" id="ARBA00022884"/>
    </source>
</evidence>
<evidence type="ECO:0000256" key="2">
    <source>
        <dbReference type="ARBA" id="ARBA00022679"/>
    </source>
</evidence>
<keyword evidence="3 5" id="KW-0949">S-adenosyl-L-methionine</keyword>
<dbReference type="GO" id="GO:0032259">
    <property type="term" value="P:methylation"/>
    <property type="evidence" value="ECO:0007669"/>
    <property type="project" value="UniProtKB-KW"/>
</dbReference>
<dbReference type="Proteomes" id="UP000717752">
    <property type="component" value="Unassembled WGS sequence"/>
</dbReference>
<dbReference type="InterPro" id="IPR035926">
    <property type="entry name" value="NusB-like_sf"/>
</dbReference>
<dbReference type="PANTHER" id="PTHR22807:SF61">
    <property type="entry name" value="NOL1_NOP2_SUN FAMILY PROTEIN _ ANTITERMINATION NUSB DOMAIN-CONTAINING PROTEIN"/>
    <property type="match status" value="1"/>
</dbReference>
<evidence type="ECO:0000313" key="9">
    <source>
        <dbReference type="Proteomes" id="UP000717752"/>
    </source>
</evidence>
<feature type="domain" description="SAM-dependent MTase RsmB/NOP-type" evidence="7">
    <location>
        <begin position="182"/>
        <end position="463"/>
    </location>
</feature>
<comment type="similarity">
    <text evidence="5">Belongs to the class I-like SAM-binding methyltransferase superfamily. RsmB/NOP family.</text>
</comment>
<dbReference type="SUPFAM" id="SSF48013">
    <property type="entry name" value="NusB-like"/>
    <property type="match status" value="1"/>
</dbReference>
<keyword evidence="1 5" id="KW-0489">Methyltransferase</keyword>
<accession>A0ABS7H197</accession>
<evidence type="ECO:0000256" key="3">
    <source>
        <dbReference type="ARBA" id="ARBA00022691"/>
    </source>
</evidence>
<feature type="binding site" evidence="5">
    <location>
        <position position="338"/>
    </location>
    <ligand>
        <name>S-adenosyl-L-methionine</name>
        <dbReference type="ChEBI" id="CHEBI:59789"/>
    </ligand>
</feature>
<dbReference type="InterPro" id="IPR029063">
    <property type="entry name" value="SAM-dependent_MTases_sf"/>
</dbReference>
<dbReference type="EMBL" id="JAEUAK010000014">
    <property type="protein sequence ID" value="MBW9056048.1"/>
    <property type="molecule type" value="Genomic_DNA"/>
</dbReference>
<dbReference type="Gene3D" id="1.10.940.10">
    <property type="entry name" value="NusB-like"/>
    <property type="match status" value="1"/>
</dbReference>
<keyword evidence="4 5" id="KW-0694">RNA-binding</keyword>
<evidence type="ECO:0000256" key="5">
    <source>
        <dbReference type="PROSITE-ProRule" id="PRU01023"/>
    </source>
</evidence>
<keyword evidence="2 5" id="KW-0808">Transferase</keyword>